<sequence>SDEPSSSIESHPIVSDVDECLIEEPIILCNSVQGEEIKKVEMGSKLRNVQNGQIEMTLVEELDILILNKKLPVIATTLKNQDRTDEIENDQKTVKELAKELPEDQQGIPMEIVQGLIFVDVMLCTDNTDSVSVQWKVRQSKRKTTGDETTSVIA</sequence>
<gene>
    <name evidence="1" type="ORF">AMORRO_LOCUS10751</name>
</gene>
<evidence type="ECO:0000313" key="2">
    <source>
        <dbReference type="Proteomes" id="UP000789342"/>
    </source>
</evidence>
<dbReference type="EMBL" id="CAJVPV010012362">
    <property type="protein sequence ID" value="CAG8669317.1"/>
    <property type="molecule type" value="Genomic_DNA"/>
</dbReference>
<reference evidence="1" key="1">
    <citation type="submission" date="2021-06" db="EMBL/GenBank/DDBJ databases">
        <authorList>
            <person name="Kallberg Y."/>
            <person name="Tangrot J."/>
            <person name="Rosling A."/>
        </authorList>
    </citation>
    <scope>NUCLEOTIDE SEQUENCE</scope>
    <source>
        <strain evidence="1">CL551</strain>
    </source>
</reference>
<accession>A0A9N9E9E7</accession>
<comment type="caution">
    <text evidence="1">The sequence shown here is derived from an EMBL/GenBank/DDBJ whole genome shotgun (WGS) entry which is preliminary data.</text>
</comment>
<name>A0A9N9E9E7_9GLOM</name>
<proteinExistence type="predicted"/>
<keyword evidence="2" id="KW-1185">Reference proteome</keyword>
<evidence type="ECO:0000313" key="1">
    <source>
        <dbReference type="EMBL" id="CAG8669317.1"/>
    </source>
</evidence>
<protein>
    <submittedName>
        <fullName evidence="1">15752_t:CDS:1</fullName>
    </submittedName>
</protein>
<feature type="non-terminal residue" evidence="1">
    <location>
        <position position="1"/>
    </location>
</feature>
<dbReference type="AlphaFoldDB" id="A0A9N9E9E7"/>
<dbReference type="Proteomes" id="UP000789342">
    <property type="component" value="Unassembled WGS sequence"/>
</dbReference>
<organism evidence="1 2">
    <name type="scientific">Acaulospora morrowiae</name>
    <dbReference type="NCBI Taxonomy" id="94023"/>
    <lineage>
        <taxon>Eukaryota</taxon>
        <taxon>Fungi</taxon>
        <taxon>Fungi incertae sedis</taxon>
        <taxon>Mucoromycota</taxon>
        <taxon>Glomeromycotina</taxon>
        <taxon>Glomeromycetes</taxon>
        <taxon>Diversisporales</taxon>
        <taxon>Acaulosporaceae</taxon>
        <taxon>Acaulospora</taxon>
    </lineage>
</organism>